<organism evidence="1 2">
    <name type="scientific">Vitis vinifera</name>
    <name type="common">Grape</name>
    <dbReference type="NCBI Taxonomy" id="29760"/>
    <lineage>
        <taxon>Eukaryota</taxon>
        <taxon>Viridiplantae</taxon>
        <taxon>Streptophyta</taxon>
        <taxon>Embryophyta</taxon>
        <taxon>Tracheophyta</taxon>
        <taxon>Spermatophyta</taxon>
        <taxon>Magnoliopsida</taxon>
        <taxon>eudicotyledons</taxon>
        <taxon>Gunneridae</taxon>
        <taxon>Pentapetalae</taxon>
        <taxon>rosids</taxon>
        <taxon>Vitales</taxon>
        <taxon>Vitaceae</taxon>
        <taxon>Viteae</taxon>
        <taxon>Vitis</taxon>
    </lineage>
</organism>
<evidence type="ECO:0000313" key="1">
    <source>
        <dbReference type="EMBL" id="RVW64412.1"/>
    </source>
</evidence>
<gene>
    <name evidence="1" type="ORF">CK203_062540</name>
</gene>
<evidence type="ECO:0000313" key="2">
    <source>
        <dbReference type="Proteomes" id="UP000288805"/>
    </source>
</evidence>
<dbReference type="AlphaFoldDB" id="A0A438FWS2"/>
<proteinExistence type="predicted"/>
<sequence>MSISSSIIFQAGCTPNGWVITFPPLDPNRLNQPIAAINIQTDGILTICPKESQADTIKIQRSLNNFPGRRRTTCPSWSVIQNVHFSMVEDLSPFNTIMECTDSYPIGVSADSCQLVLLE</sequence>
<dbReference type="Proteomes" id="UP000288805">
    <property type="component" value="Unassembled WGS sequence"/>
</dbReference>
<accession>A0A438FWS2</accession>
<protein>
    <submittedName>
        <fullName evidence="1">Uncharacterized protein</fullName>
    </submittedName>
</protein>
<comment type="caution">
    <text evidence="1">The sequence shown here is derived from an EMBL/GenBank/DDBJ whole genome shotgun (WGS) entry which is preliminary data.</text>
</comment>
<reference evidence="1 2" key="1">
    <citation type="journal article" date="2018" name="PLoS Genet.">
        <title>Population sequencing reveals clonal diversity and ancestral inbreeding in the grapevine cultivar Chardonnay.</title>
        <authorList>
            <person name="Roach M.J."/>
            <person name="Johnson D.L."/>
            <person name="Bohlmann J."/>
            <person name="van Vuuren H.J."/>
            <person name="Jones S.J."/>
            <person name="Pretorius I.S."/>
            <person name="Schmidt S.A."/>
            <person name="Borneman A.R."/>
        </authorList>
    </citation>
    <scope>NUCLEOTIDE SEQUENCE [LARGE SCALE GENOMIC DNA]</scope>
    <source>
        <strain evidence="2">cv. Chardonnay</strain>
        <tissue evidence="1">Leaf</tissue>
    </source>
</reference>
<dbReference type="EMBL" id="QGNW01000721">
    <property type="protein sequence ID" value="RVW64412.1"/>
    <property type="molecule type" value="Genomic_DNA"/>
</dbReference>
<name>A0A438FWS2_VITVI</name>